<accession>T0ZTG1</accession>
<dbReference type="InterPro" id="IPR003148">
    <property type="entry name" value="RCK_N"/>
</dbReference>
<protein>
    <submittedName>
        <fullName evidence="3">TrkA-N domain protein</fullName>
    </submittedName>
</protein>
<dbReference type="GO" id="GO:0006813">
    <property type="term" value="P:potassium ion transport"/>
    <property type="evidence" value="ECO:0007669"/>
    <property type="project" value="InterPro"/>
</dbReference>
<comment type="caution">
    <text evidence="3">The sequence shown here is derived from an EMBL/GenBank/DDBJ whole genome shotgun (WGS) entry which is preliminary data.</text>
</comment>
<evidence type="ECO:0000313" key="3">
    <source>
        <dbReference type="EMBL" id="EQD47852.1"/>
    </source>
</evidence>
<dbReference type="Gene3D" id="3.40.50.720">
    <property type="entry name" value="NAD(P)-binding Rossmann-like Domain"/>
    <property type="match status" value="1"/>
</dbReference>
<organism evidence="3">
    <name type="scientific">mine drainage metagenome</name>
    <dbReference type="NCBI Taxonomy" id="410659"/>
    <lineage>
        <taxon>unclassified sequences</taxon>
        <taxon>metagenomes</taxon>
        <taxon>ecological metagenomes</taxon>
    </lineage>
</organism>
<sequence length="220" mass="23723">HLSAESDVFVALGDYAQGAALKLLNLPKASEAIVASEDDARNVMTALILKELAPHLRVVVSVMREELRETLHAAGVTYVISPSELGGRMVAAAAIQPEIAQTFDDLTTTSYHYSMDEFPLVAPNPLVGLEFDAASDRVRAETGATLVGIARPRPREGGKRFFEVVLSPPAGTRLETGWYVLILSGVDQIQKLRSWIRVAPGRPPSRQPRPAGSTESAVQV</sequence>
<dbReference type="Pfam" id="PF02254">
    <property type="entry name" value="TrkA_N"/>
    <property type="match status" value="1"/>
</dbReference>
<dbReference type="InterPro" id="IPR036291">
    <property type="entry name" value="NAD(P)-bd_dom_sf"/>
</dbReference>
<evidence type="ECO:0000259" key="2">
    <source>
        <dbReference type="Pfam" id="PF02254"/>
    </source>
</evidence>
<evidence type="ECO:0000256" key="1">
    <source>
        <dbReference type="SAM" id="MobiDB-lite"/>
    </source>
</evidence>
<reference evidence="3" key="2">
    <citation type="journal article" date="2014" name="ISME J.">
        <title>Microbial stratification in low pH oxic and suboxic macroscopic growths along an acid mine drainage.</title>
        <authorList>
            <person name="Mendez-Garcia C."/>
            <person name="Mesa V."/>
            <person name="Sprenger R.R."/>
            <person name="Richter M."/>
            <person name="Diez M.S."/>
            <person name="Solano J."/>
            <person name="Bargiela R."/>
            <person name="Golyshina O.V."/>
            <person name="Manteca A."/>
            <person name="Ramos J.L."/>
            <person name="Gallego J.R."/>
            <person name="Llorente I."/>
            <person name="Martins Dos Santos V.A."/>
            <person name="Jensen O.N."/>
            <person name="Pelaez A.I."/>
            <person name="Sanchez J."/>
            <person name="Ferrer M."/>
        </authorList>
    </citation>
    <scope>NUCLEOTIDE SEQUENCE</scope>
</reference>
<dbReference type="InterPro" id="IPR050721">
    <property type="entry name" value="Trk_Ktr_HKT_K-transport"/>
</dbReference>
<feature type="non-terminal residue" evidence="3">
    <location>
        <position position="1"/>
    </location>
</feature>
<dbReference type="AlphaFoldDB" id="T0ZTG1"/>
<feature type="domain" description="RCK N-terminal" evidence="2">
    <location>
        <begin position="6"/>
        <end position="82"/>
    </location>
</feature>
<gene>
    <name evidence="3" type="ORF">B1B_12135</name>
</gene>
<dbReference type="PANTHER" id="PTHR43833:SF9">
    <property type="entry name" value="POTASSIUM CHANNEL PROTEIN YUGO-RELATED"/>
    <property type="match status" value="1"/>
</dbReference>
<reference evidence="3" key="1">
    <citation type="submission" date="2013-08" db="EMBL/GenBank/DDBJ databases">
        <authorList>
            <person name="Mendez C."/>
            <person name="Richter M."/>
            <person name="Ferrer M."/>
            <person name="Sanchez J."/>
        </authorList>
    </citation>
    <scope>NUCLEOTIDE SEQUENCE</scope>
</reference>
<proteinExistence type="predicted"/>
<dbReference type="EMBL" id="AUZY01007932">
    <property type="protein sequence ID" value="EQD47852.1"/>
    <property type="molecule type" value="Genomic_DNA"/>
</dbReference>
<feature type="region of interest" description="Disordered" evidence="1">
    <location>
        <begin position="199"/>
        <end position="220"/>
    </location>
</feature>
<dbReference type="PANTHER" id="PTHR43833">
    <property type="entry name" value="POTASSIUM CHANNEL PROTEIN 2-RELATED-RELATED"/>
    <property type="match status" value="1"/>
</dbReference>
<name>T0ZTG1_9ZZZZ</name>
<dbReference type="SUPFAM" id="SSF51735">
    <property type="entry name" value="NAD(P)-binding Rossmann-fold domains"/>
    <property type="match status" value="1"/>
</dbReference>